<dbReference type="SUPFAM" id="SSF53448">
    <property type="entry name" value="Nucleotide-diphospho-sugar transferases"/>
    <property type="match status" value="1"/>
</dbReference>
<sequence length="118" mass="13779">MIKISVIIPVYNVESYLRECLDSVINQTLKDIEIICIDDNSTDNSYNILLDYQKIDNRIKIIKHKENLGLGPARNSGIKVAIGEYIYFIDSDDYISDNYINALYESAIKIQIRYYRKF</sequence>
<proteinExistence type="predicted"/>
<organism evidence="2 3">
    <name type="scientific">Brachyspira murdochii</name>
    <dbReference type="NCBI Taxonomy" id="84378"/>
    <lineage>
        <taxon>Bacteria</taxon>
        <taxon>Pseudomonadati</taxon>
        <taxon>Spirochaetota</taxon>
        <taxon>Spirochaetia</taxon>
        <taxon>Brachyspirales</taxon>
        <taxon>Brachyspiraceae</taxon>
        <taxon>Brachyspira</taxon>
    </lineage>
</organism>
<gene>
    <name evidence="2" type="ORF">DJ52_11590</name>
</gene>
<evidence type="ECO:0000313" key="3">
    <source>
        <dbReference type="Proteomes" id="UP000238924"/>
    </source>
</evidence>
<keyword evidence="3" id="KW-1185">Reference proteome</keyword>
<evidence type="ECO:0000313" key="2">
    <source>
        <dbReference type="EMBL" id="PPS21321.1"/>
    </source>
</evidence>
<name>A0ABX5B417_9SPIR</name>
<evidence type="ECO:0000259" key="1">
    <source>
        <dbReference type="Pfam" id="PF00535"/>
    </source>
</evidence>
<dbReference type="Gene3D" id="3.90.550.10">
    <property type="entry name" value="Spore Coat Polysaccharide Biosynthesis Protein SpsA, Chain A"/>
    <property type="match status" value="1"/>
</dbReference>
<dbReference type="PANTHER" id="PTHR22916:SF3">
    <property type="entry name" value="UDP-GLCNAC:BETAGAL BETA-1,3-N-ACETYLGLUCOSAMINYLTRANSFERASE-LIKE PROTEIN 1"/>
    <property type="match status" value="1"/>
</dbReference>
<dbReference type="PANTHER" id="PTHR22916">
    <property type="entry name" value="GLYCOSYLTRANSFERASE"/>
    <property type="match status" value="1"/>
</dbReference>
<reference evidence="2 3" key="1">
    <citation type="submission" date="2014-04" db="EMBL/GenBank/DDBJ databases">
        <title>Whole genome sequence of 'Brachyspira hampsonii' D13-03603F2.</title>
        <authorList>
            <person name="Patterson A.H."/>
            <person name="Chaban B."/>
            <person name="Fernando C."/>
            <person name="Harding J.C."/>
            <person name="Hill J.E."/>
        </authorList>
    </citation>
    <scope>NUCLEOTIDE SEQUENCE [LARGE SCALE GENOMIC DNA]</scope>
    <source>
        <strain evidence="2 3">D13-03603F2</strain>
    </source>
</reference>
<dbReference type="EMBL" id="JJMJ01000206">
    <property type="protein sequence ID" value="PPS21321.1"/>
    <property type="molecule type" value="Genomic_DNA"/>
</dbReference>
<dbReference type="Proteomes" id="UP000238924">
    <property type="component" value="Unassembled WGS sequence"/>
</dbReference>
<dbReference type="CDD" id="cd00761">
    <property type="entry name" value="Glyco_tranf_GTA_type"/>
    <property type="match status" value="1"/>
</dbReference>
<accession>A0ABX5B417</accession>
<comment type="caution">
    <text evidence="2">The sequence shown here is derived from an EMBL/GenBank/DDBJ whole genome shotgun (WGS) entry which is preliminary data.</text>
</comment>
<feature type="domain" description="Glycosyltransferase 2-like" evidence="1">
    <location>
        <begin position="5"/>
        <end position="108"/>
    </location>
</feature>
<dbReference type="Pfam" id="PF00535">
    <property type="entry name" value="Glycos_transf_2"/>
    <property type="match status" value="1"/>
</dbReference>
<dbReference type="RefSeq" id="WP_258075100.1">
    <property type="nucleotide sequence ID" value="NZ_JJMJ01000206.1"/>
</dbReference>
<protein>
    <recommendedName>
        <fullName evidence="1">Glycosyltransferase 2-like domain-containing protein</fullName>
    </recommendedName>
</protein>
<dbReference type="InterPro" id="IPR001173">
    <property type="entry name" value="Glyco_trans_2-like"/>
</dbReference>
<dbReference type="InterPro" id="IPR029044">
    <property type="entry name" value="Nucleotide-diphossugar_trans"/>
</dbReference>